<protein>
    <submittedName>
        <fullName evidence="6">Uncharacterized protein</fullName>
    </submittedName>
</protein>
<gene>
    <name evidence="6" type="ORF">DILT_LOCUS19644</name>
</gene>
<reference evidence="6 7" key="1">
    <citation type="submission" date="2018-11" db="EMBL/GenBank/DDBJ databases">
        <authorList>
            <consortium name="Pathogen Informatics"/>
        </authorList>
    </citation>
    <scope>NUCLEOTIDE SEQUENCE [LARGE SCALE GENOMIC DNA]</scope>
</reference>
<sequence>MKPQLVCAEAALKQPGWRYLLNLAAEEVPLRTNLELIAAMQALNGSNLLEALRIGNYSNRTKGVRLPNQVHSSSCLFPASFY</sequence>
<keyword evidence="4" id="KW-0472">Membrane</keyword>
<evidence type="ECO:0000256" key="3">
    <source>
        <dbReference type="ARBA" id="ARBA00022679"/>
    </source>
</evidence>
<evidence type="ECO:0000256" key="4">
    <source>
        <dbReference type="ARBA" id="ARBA00023136"/>
    </source>
</evidence>
<dbReference type="Pfam" id="PF02485">
    <property type="entry name" value="Branch"/>
    <property type="match status" value="1"/>
</dbReference>
<dbReference type="InterPro" id="IPR003406">
    <property type="entry name" value="Glyco_trans_14"/>
</dbReference>
<evidence type="ECO:0000256" key="5">
    <source>
        <dbReference type="ARBA" id="ARBA00023180"/>
    </source>
</evidence>
<dbReference type="OrthoDB" id="2019572at2759"/>
<dbReference type="GO" id="GO:0016020">
    <property type="term" value="C:membrane"/>
    <property type="evidence" value="ECO:0007669"/>
    <property type="project" value="UniProtKB-SubCell"/>
</dbReference>
<accession>A0A3P7PLQ2</accession>
<evidence type="ECO:0000313" key="7">
    <source>
        <dbReference type="Proteomes" id="UP000281553"/>
    </source>
</evidence>
<keyword evidence="3" id="KW-0808">Transferase</keyword>
<comment type="subcellular location">
    <subcellularLocation>
        <location evidence="1">Membrane</location>
        <topology evidence="1">Single-pass type II membrane protein</topology>
    </subcellularLocation>
</comment>
<dbReference type="Proteomes" id="UP000281553">
    <property type="component" value="Unassembled WGS sequence"/>
</dbReference>
<dbReference type="GO" id="GO:0016757">
    <property type="term" value="F:glycosyltransferase activity"/>
    <property type="evidence" value="ECO:0007669"/>
    <property type="project" value="UniProtKB-KW"/>
</dbReference>
<keyword evidence="2" id="KW-0328">Glycosyltransferase</keyword>
<name>A0A3P7PLQ2_DIBLA</name>
<evidence type="ECO:0000313" key="6">
    <source>
        <dbReference type="EMBL" id="VDN45577.1"/>
    </source>
</evidence>
<keyword evidence="7" id="KW-1185">Reference proteome</keyword>
<keyword evidence="5" id="KW-0325">Glycoprotein</keyword>
<proteinExistence type="predicted"/>
<organism evidence="6 7">
    <name type="scientific">Dibothriocephalus latus</name>
    <name type="common">Fish tapeworm</name>
    <name type="synonym">Diphyllobothrium latum</name>
    <dbReference type="NCBI Taxonomy" id="60516"/>
    <lineage>
        <taxon>Eukaryota</taxon>
        <taxon>Metazoa</taxon>
        <taxon>Spiralia</taxon>
        <taxon>Lophotrochozoa</taxon>
        <taxon>Platyhelminthes</taxon>
        <taxon>Cestoda</taxon>
        <taxon>Eucestoda</taxon>
        <taxon>Diphyllobothriidea</taxon>
        <taxon>Diphyllobothriidae</taxon>
        <taxon>Dibothriocephalus</taxon>
    </lineage>
</organism>
<evidence type="ECO:0000256" key="2">
    <source>
        <dbReference type="ARBA" id="ARBA00022676"/>
    </source>
</evidence>
<dbReference type="EMBL" id="UYRU01117535">
    <property type="protein sequence ID" value="VDN45577.1"/>
    <property type="molecule type" value="Genomic_DNA"/>
</dbReference>
<evidence type="ECO:0000256" key="1">
    <source>
        <dbReference type="ARBA" id="ARBA00004606"/>
    </source>
</evidence>
<dbReference type="AlphaFoldDB" id="A0A3P7PLQ2"/>